<organism evidence="1 2">
    <name type="scientific">Hyphomonas atlantica</name>
    <dbReference type="NCBI Taxonomy" id="1280948"/>
    <lineage>
        <taxon>Bacteria</taxon>
        <taxon>Pseudomonadati</taxon>
        <taxon>Pseudomonadota</taxon>
        <taxon>Alphaproteobacteria</taxon>
        <taxon>Hyphomonadales</taxon>
        <taxon>Hyphomonadaceae</taxon>
        <taxon>Hyphomonas</taxon>
    </lineage>
</organism>
<comment type="caution">
    <text evidence="1">The sequence shown here is derived from an EMBL/GenBank/DDBJ whole genome shotgun (WGS) entry which is preliminary data.</text>
</comment>
<proteinExistence type="predicted"/>
<dbReference type="RefSeq" id="WP_035550530.1">
    <property type="nucleotide sequence ID" value="NZ_AWFH01000011.1"/>
</dbReference>
<protein>
    <submittedName>
        <fullName evidence="1">Uncharacterized protein</fullName>
    </submittedName>
</protein>
<accession>A0A059E360</accession>
<dbReference type="OrthoDB" id="7620640at2"/>
<dbReference type="STRING" id="1280948.HY36_16175"/>
<evidence type="ECO:0000313" key="2">
    <source>
        <dbReference type="Proteomes" id="UP000024547"/>
    </source>
</evidence>
<dbReference type="AlphaFoldDB" id="A0A059E360"/>
<reference evidence="1 2" key="1">
    <citation type="journal article" date="2014" name="Antonie Van Leeuwenhoek">
        <title>Hyphomonas beringensis sp. nov. and Hyphomonas chukchiensis sp. nov., isolated from surface seawater of the Bering Sea and Chukchi Sea.</title>
        <authorList>
            <person name="Li C."/>
            <person name="Lai Q."/>
            <person name="Li G."/>
            <person name="Dong C."/>
            <person name="Wang J."/>
            <person name="Liao Y."/>
            <person name="Shao Z."/>
        </authorList>
    </citation>
    <scope>NUCLEOTIDE SEQUENCE [LARGE SCALE GENOMIC DNA]</scope>
    <source>
        <strain evidence="1 2">22II1-22F38</strain>
    </source>
</reference>
<sequence length="172" mass="18650">MKHQFENAHLIVFLVLCLFALAGLSLLGAAGGGTNKSQGELQRADLVAGPADGAELHPGKSYVFIVKFNADEGLAEILALYRPQRERAVQAFGVWARDKPAFRGLALDRVAYSGEALLIYDPRTDDRIPRPTLDEITQQLNASPFVRYADLDSIVQAQSAACHKNCAQALGD</sequence>
<dbReference type="Proteomes" id="UP000024547">
    <property type="component" value="Unassembled WGS sequence"/>
</dbReference>
<gene>
    <name evidence="1" type="ORF">HY36_16175</name>
</gene>
<dbReference type="EMBL" id="AWFH01000011">
    <property type="protein sequence ID" value="KCZ62025.1"/>
    <property type="molecule type" value="Genomic_DNA"/>
</dbReference>
<dbReference type="PATRIC" id="fig|1280948.3.peg.1461"/>
<keyword evidence="2" id="KW-1185">Reference proteome</keyword>
<name>A0A059E360_9PROT</name>
<evidence type="ECO:0000313" key="1">
    <source>
        <dbReference type="EMBL" id="KCZ62025.1"/>
    </source>
</evidence>